<dbReference type="EMBL" id="QNRK01000015">
    <property type="protein sequence ID" value="RBP11956.1"/>
    <property type="molecule type" value="Genomic_DNA"/>
</dbReference>
<dbReference type="PROSITE" id="PS51187">
    <property type="entry name" value="AUTOINDUCER_SYNTH_2"/>
    <property type="match status" value="1"/>
</dbReference>
<dbReference type="GO" id="GO:0016740">
    <property type="term" value="F:transferase activity"/>
    <property type="evidence" value="ECO:0007669"/>
    <property type="project" value="InterPro"/>
</dbReference>
<dbReference type="Proteomes" id="UP000253529">
    <property type="component" value="Unassembled WGS sequence"/>
</dbReference>
<organism evidence="2 3">
    <name type="scientific">Roseiarcus fermentans</name>
    <dbReference type="NCBI Taxonomy" id="1473586"/>
    <lineage>
        <taxon>Bacteria</taxon>
        <taxon>Pseudomonadati</taxon>
        <taxon>Pseudomonadota</taxon>
        <taxon>Alphaproteobacteria</taxon>
        <taxon>Hyphomicrobiales</taxon>
        <taxon>Roseiarcaceae</taxon>
        <taxon>Roseiarcus</taxon>
    </lineage>
</organism>
<reference evidence="2 3" key="1">
    <citation type="submission" date="2018-06" db="EMBL/GenBank/DDBJ databases">
        <title>Genomic Encyclopedia of Type Strains, Phase IV (KMG-IV): sequencing the most valuable type-strain genomes for metagenomic binning, comparative biology and taxonomic classification.</title>
        <authorList>
            <person name="Goeker M."/>
        </authorList>
    </citation>
    <scope>NUCLEOTIDE SEQUENCE [LARGE SCALE GENOMIC DNA]</scope>
    <source>
        <strain evidence="2 3">DSM 24875</strain>
    </source>
</reference>
<keyword evidence="1" id="KW-0673">Quorum sensing</keyword>
<dbReference type="GO" id="GO:0009372">
    <property type="term" value="P:quorum sensing"/>
    <property type="evidence" value="ECO:0007669"/>
    <property type="project" value="UniProtKB-UniRule"/>
</dbReference>
<gene>
    <name evidence="2" type="ORF">DFR50_11563</name>
</gene>
<proteinExistence type="inferred from homology"/>
<name>A0A366FCZ4_9HYPH</name>
<comment type="caution">
    <text evidence="2">The sequence shown here is derived from an EMBL/GenBank/DDBJ whole genome shotgun (WGS) entry which is preliminary data.</text>
</comment>
<accession>A0A366FCZ4</accession>
<dbReference type="AlphaFoldDB" id="A0A366FCZ4"/>
<evidence type="ECO:0000313" key="3">
    <source>
        <dbReference type="Proteomes" id="UP000253529"/>
    </source>
</evidence>
<keyword evidence="1" id="KW-0071">Autoinducer synthesis</keyword>
<protein>
    <submittedName>
        <fullName evidence="2">Autoinducer synthase</fullName>
    </submittedName>
</protein>
<dbReference type="Pfam" id="PF00765">
    <property type="entry name" value="Autoind_synth"/>
    <property type="match status" value="1"/>
</dbReference>
<dbReference type="OrthoDB" id="6169313at2"/>
<dbReference type="Gene3D" id="3.40.630.30">
    <property type="match status" value="1"/>
</dbReference>
<evidence type="ECO:0000256" key="1">
    <source>
        <dbReference type="PROSITE-ProRule" id="PRU00533"/>
    </source>
</evidence>
<sequence length="197" mass="21680">MPARFLTDMAVNRALTRTFAIGDEFLDDRGLDAFDDDDAIYVIAFDRVGGAYLGSVRLRPTVKSTLLRDAAPYLLEFGETIESPRIWELSRLCTTTRSEHRRRHGADAVAGELAAAAFEVAGRAGVNQFVCVTDDPTFHALERIGCAPKLKPRPASGPGSAPHVVFLDVGQIPLKRIQNRRAKAAMVEFRGNLAERR</sequence>
<comment type="similarity">
    <text evidence="1">Belongs to the autoinducer synthase family.</text>
</comment>
<keyword evidence="3" id="KW-1185">Reference proteome</keyword>
<dbReference type="InterPro" id="IPR016181">
    <property type="entry name" value="Acyl_CoA_acyltransferase"/>
</dbReference>
<evidence type="ECO:0000313" key="2">
    <source>
        <dbReference type="EMBL" id="RBP11956.1"/>
    </source>
</evidence>
<dbReference type="RefSeq" id="WP_113890017.1">
    <property type="nucleotide sequence ID" value="NZ_QNRK01000015.1"/>
</dbReference>
<dbReference type="SUPFAM" id="SSF55729">
    <property type="entry name" value="Acyl-CoA N-acyltransferases (Nat)"/>
    <property type="match status" value="1"/>
</dbReference>
<dbReference type="InterPro" id="IPR001690">
    <property type="entry name" value="Autoind_synthase"/>
</dbReference>